<proteinExistence type="predicted"/>
<sequence length="165" mass="19039">MKNLGKFEHDDDVVSLNLLTQPSFMIPPSELQEGANEFLTLYWTNELKMTGDYVLNYLVDGQKYLLSYDCEVLGEYGDLSGLDLRFAFLNFFYTKEVWTMNSNGHIINYFNKKLPYKFNISRVMTVDHNSSIPHAYCYGVRNNKENRNINVKVTNIKLTPIGGIA</sequence>
<evidence type="ECO:0000313" key="1">
    <source>
        <dbReference type="EMBL" id="EKB54454.1"/>
    </source>
</evidence>
<keyword evidence="2" id="KW-1185">Reference proteome</keyword>
<dbReference type="HOGENOM" id="CLU_1608384_0_0_9"/>
<dbReference type="EMBL" id="AGZD01000007">
    <property type="protein sequence ID" value="EKB54454.1"/>
    <property type="molecule type" value="Genomic_DNA"/>
</dbReference>
<gene>
    <name evidence="1" type="ORF">HMPREF9706_00644</name>
</gene>
<name>K1MEG7_9LACT</name>
<accession>K1MEG7</accession>
<comment type="caution">
    <text evidence="1">The sequence shown here is derived from an EMBL/GenBank/DDBJ whole genome shotgun (WGS) entry which is preliminary data.</text>
</comment>
<dbReference type="RefSeq" id="WP_006907963.1">
    <property type="nucleotide sequence ID" value="NZ_JH932292.1"/>
</dbReference>
<dbReference type="STRING" id="883111.HMPREF9706_00644"/>
<reference evidence="1 2" key="1">
    <citation type="submission" date="2012-07" db="EMBL/GenBank/DDBJ databases">
        <title>The Genome Sequence of Facklamia hominis CCUG 36813.</title>
        <authorList>
            <consortium name="The Broad Institute Genome Sequencing Platform"/>
            <person name="Earl A."/>
            <person name="Ward D."/>
            <person name="Feldgarden M."/>
            <person name="Gevers D."/>
            <person name="Huys G."/>
            <person name="Walker B."/>
            <person name="Young S.K."/>
            <person name="Zeng Q."/>
            <person name="Gargeya S."/>
            <person name="Fitzgerald M."/>
            <person name="Haas B."/>
            <person name="Abouelleil A."/>
            <person name="Alvarado L."/>
            <person name="Arachchi H.M."/>
            <person name="Berlin A.M."/>
            <person name="Chapman S.B."/>
            <person name="Goldberg J."/>
            <person name="Griggs A."/>
            <person name="Gujja S."/>
            <person name="Hansen M."/>
            <person name="Howarth C."/>
            <person name="Imamovic A."/>
            <person name="Larimer J."/>
            <person name="McCowen C."/>
            <person name="Montmayeur A."/>
            <person name="Murphy C."/>
            <person name="Neiman D."/>
            <person name="Pearson M."/>
            <person name="Priest M."/>
            <person name="Roberts A."/>
            <person name="Saif S."/>
            <person name="Shea T."/>
            <person name="Sisk P."/>
            <person name="Sykes S."/>
            <person name="Wortman J."/>
            <person name="Nusbaum C."/>
            <person name="Birren B."/>
        </authorList>
    </citation>
    <scope>NUCLEOTIDE SEQUENCE [LARGE SCALE GENOMIC DNA]</scope>
    <source>
        <strain evidence="1 2">CCUG 36813</strain>
    </source>
</reference>
<organism evidence="1 2">
    <name type="scientific">Facklamia hominis CCUG 36813</name>
    <dbReference type="NCBI Taxonomy" id="883111"/>
    <lineage>
        <taxon>Bacteria</taxon>
        <taxon>Bacillati</taxon>
        <taxon>Bacillota</taxon>
        <taxon>Bacilli</taxon>
        <taxon>Lactobacillales</taxon>
        <taxon>Aerococcaceae</taxon>
        <taxon>Facklamia</taxon>
    </lineage>
</organism>
<dbReference type="AlphaFoldDB" id="K1MEG7"/>
<protein>
    <submittedName>
        <fullName evidence="1">Uncharacterized protein</fullName>
    </submittedName>
</protein>
<dbReference type="Proteomes" id="UP000004465">
    <property type="component" value="Unassembled WGS sequence"/>
</dbReference>
<evidence type="ECO:0000313" key="2">
    <source>
        <dbReference type="Proteomes" id="UP000004465"/>
    </source>
</evidence>